<evidence type="ECO:0000313" key="6">
    <source>
        <dbReference type="EMBL" id="MBA2890754.1"/>
    </source>
</evidence>
<dbReference type="InterPro" id="IPR028082">
    <property type="entry name" value="Peripla_BP_I"/>
</dbReference>
<comment type="caution">
    <text evidence="6">The sequence shown here is derived from an EMBL/GenBank/DDBJ whole genome shotgun (WGS) entry which is preliminary data.</text>
</comment>
<organism evidence="6 7">
    <name type="scientific">Nonomuraea soli</name>
    <dbReference type="NCBI Taxonomy" id="1032476"/>
    <lineage>
        <taxon>Bacteria</taxon>
        <taxon>Bacillati</taxon>
        <taxon>Actinomycetota</taxon>
        <taxon>Actinomycetes</taxon>
        <taxon>Streptosporangiales</taxon>
        <taxon>Streptosporangiaceae</taxon>
        <taxon>Nonomuraea</taxon>
    </lineage>
</organism>
<dbReference type="PROSITE" id="PS51257">
    <property type="entry name" value="PROKAR_LIPOPROTEIN"/>
    <property type="match status" value="1"/>
</dbReference>
<dbReference type="Proteomes" id="UP000530928">
    <property type="component" value="Unassembled WGS sequence"/>
</dbReference>
<proteinExistence type="inferred from homology"/>
<evidence type="ECO:0000256" key="2">
    <source>
        <dbReference type="ARBA" id="ARBA00022448"/>
    </source>
</evidence>
<dbReference type="PANTHER" id="PTHR30483">
    <property type="entry name" value="LEUCINE-SPECIFIC-BINDING PROTEIN"/>
    <property type="match status" value="1"/>
</dbReference>
<dbReference type="AlphaFoldDB" id="A0A7W0HPD5"/>
<dbReference type="PRINTS" id="PR00337">
    <property type="entry name" value="LEUILEVALBP"/>
</dbReference>
<dbReference type="Gene3D" id="3.40.50.2300">
    <property type="match status" value="2"/>
</dbReference>
<evidence type="ECO:0000256" key="4">
    <source>
        <dbReference type="ARBA" id="ARBA00022970"/>
    </source>
</evidence>
<keyword evidence="3" id="KW-0732">Signal</keyword>
<keyword evidence="7" id="KW-1185">Reference proteome</keyword>
<dbReference type="InterPro" id="IPR000709">
    <property type="entry name" value="Leu_Ile_Val-bd"/>
</dbReference>
<dbReference type="InterPro" id="IPR051010">
    <property type="entry name" value="BCAA_transport"/>
</dbReference>
<comment type="similarity">
    <text evidence="1">Belongs to the leucine-binding protein family.</text>
</comment>
<dbReference type="EMBL" id="JACDUR010000002">
    <property type="protein sequence ID" value="MBA2890754.1"/>
    <property type="molecule type" value="Genomic_DNA"/>
</dbReference>
<evidence type="ECO:0000256" key="3">
    <source>
        <dbReference type="ARBA" id="ARBA00022729"/>
    </source>
</evidence>
<evidence type="ECO:0000256" key="1">
    <source>
        <dbReference type="ARBA" id="ARBA00010062"/>
    </source>
</evidence>
<dbReference type="RefSeq" id="WP_181609542.1">
    <property type="nucleotide sequence ID" value="NZ_BAABAM010000006.1"/>
</dbReference>
<name>A0A7W0HPD5_9ACTN</name>
<dbReference type="GO" id="GO:0006865">
    <property type="term" value="P:amino acid transport"/>
    <property type="evidence" value="ECO:0007669"/>
    <property type="project" value="UniProtKB-KW"/>
</dbReference>
<keyword evidence="2" id="KW-0813">Transport</keyword>
<gene>
    <name evidence="6" type="ORF">HNR30_002095</name>
</gene>
<evidence type="ECO:0000259" key="5">
    <source>
        <dbReference type="Pfam" id="PF13458"/>
    </source>
</evidence>
<evidence type="ECO:0000313" key="7">
    <source>
        <dbReference type="Proteomes" id="UP000530928"/>
    </source>
</evidence>
<reference evidence="6 7" key="1">
    <citation type="submission" date="2020-07" db="EMBL/GenBank/DDBJ databases">
        <title>Genomic Encyclopedia of Type Strains, Phase IV (KMG-IV): sequencing the most valuable type-strain genomes for metagenomic binning, comparative biology and taxonomic classification.</title>
        <authorList>
            <person name="Goeker M."/>
        </authorList>
    </citation>
    <scope>NUCLEOTIDE SEQUENCE [LARGE SCALE GENOMIC DNA]</scope>
    <source>
        <strain evidence="6 7">DSM 45533</strain>
    </source>
</reference>
<keyword evidence="4" id="KW-0029">Amino-acid transport</keyword>
<dbReference type="PANTHER" id="PTHR30483:SF6">
    <property type="entry name" value="PERIPLASMIC BINDING PROTEIN OF ABC TRANSPORTER FOR NATURAL AMINO ACIDS"/>
    <property type="match status" value="1"/>
</dbReference>
<dbReference type="SUPFAM" id="SSF53822">
    <property type="entry name" value="Periplasmic binding protein-like I"/>
    <property type="match status" value="1"/>
</dbReference>
<feature type="domain" description="Leucine-binding protein" evidence="5">
    <location>
        <begin position="32"/>
        <end position="386"/>
    </location>
</feature>
<accession>A0A7W0HPD5</accession>
<dbReference type="Pfam" id="PF13458">
    <property type="entry name" value="Peripla_BP_6"/>
    <property type="match status" value="1"/>
</dbReference>
<sequence length="396" mass="41114">MHKSTVGIVVLSVAVALTATGCSGKEAGGKPPIKIGIIGPMSGPLAVLGISQQNSIQVEIDRLNAAGGIDGAQLQLVTRDSGLDPGKAVQAATELAGDQQIKLVVGPSLTAFYNAAKGVFEQNKKINCQPGVASGSFAELGYGFRSQDATELDVAKALGYLKSKGAKNVGLIYEGDDTGKSVDAILAKEAAGAGLTYLGFQSTRPDDQSHSAYMDAFKDAEAIFYSSNVGGAKTLAAAGAAGYKGILIGAGSGAQNISFIEGAGDAARGIVFPAPNYQYPTRDREQWRPGYRKHIEAVEQKYGVNTGPKTGATSPKGTALAADCVFAYAEAVKAAGGTDPDKVAAAMEKLDLAADTTPSGNAIKPGQAHEFYGEQDIRLYQWDKDDKGWFTRELPN</sequence>
<protein>
    <submittedName>
        <fullName evidence="6">Branched-chain amino acid transport system substrate-binding protein</fullName>
    </submittedName>
</protein>
<dbReference type="InterPro" id="IPR028081">
    <property type="entry name" value="Leu-bd"/>
</dbReference>